<dbReference type="SUPFAM" id="SSF103473">
    <property type="entry name" value="MFS general substrate transporter"/>
    <property type="match status" value="1"/>
</dbReference>
<proteinExistence type="inferred from homology"/>
<dbReference type="PANTHER" id="PTHR23519:SF1">
    <property type="entry name" value="AUTOPHAGY-RELATED PROTEIN 22"/>
    <property type="match status" value="1"/>
</dbReference>
<dbReference type="GO" id="GO:0022857">
    <property type="term" value="F:transmembrane transporter activity"/>
    <property type="evidence" value="ECO:0007669"/>
    <property type="project" value="InterPro"/>
</dbReference>
<dbReference type="PANTHER" id="PTHR23519">
    <property type="entry name" value="AUTOPHAGY-RELATED PROTEIN 22"/>
    <property type="match status" value="1"/>
</dbReference>
<dbReference type="Pfam" id="PF07690">
    <property type="entry name" value="MFS_1"/>
    <property type="match status" value="1"/>
</dbReference>
<dbReference type="OrthoDB" id="9815817at2"/>
<dbReference type="GO" id="GO:0006869">
    <property type="term" value="P:lipid transport"/>
    <property type="evidence" value="ECO:0007669"/>
    <property type="project" value="UniProtKB-KW"/>
</dbReference>
<dbReference type="CDD" id="cd17325">
    <property type="entry name" value="MFS_MdtG_SLC18_like"/>
    <property type="match status" value="1"/>
</dbReference>
<dbReference type="AlphaFoldDB" id="A0A2C6WP39"/>
<feature type="transmembrane region" description="Helical" evidence="11">
    <location>
        <begin position="220"/>
        <end position="242"/>
    </location>
</feature>
<dbReference type="Gene3D" id="1.20.1250.20">
    <property type="entry name" value="MFS general substrate transporter like domains"/>
    <property type="match status" value="2"/>
</dbReference>
<evidence type="ECO:0000256" key="9">
    <source>
        <dbReference type="ARBA" id="ARBA00039715"/>
    </source>
</evidence>
<comment type="similarity">
    <text evidence="8">Belongs to the major facilitator superfamily. LtaA family.</text>
</comment>
<evidence type="ECO:0000256" key="6">
    <source>
        <dbReference type="ARBA" id="ARBA00023055"/>
    </source>
</evidence>
<dbReference type="InterPro" id="IPR020846">
    <property type="entry name" value="MFS_dom"/>
</dbReference>
<evidence type="ECO:0000256" key="5">
    <source>
        <dbReference type="ARBA" id="ARBA00022989"/>
    </source>
</evidence>
<keyword evidence="7 11" id="KW-0472">Membrane</keyword>
<evidence type="ECO:0000256" key="4">
    <source>
        <dbReference type="ARBA" id="ARBA00022692"/>
    </source>
</evidence>
<dbReference type="GO" id="GO:0005886">
    <property type="term" value="C:plasma membrane"/>
    <property type="evidence" value="ECO:0007669"/>
    <property type="project" value="UniProtKB-SubCell"/>
</dbReference>
<feature type="transmembrane region" description="Helical" evidence="11">
    <location>
        <begin position="54"/>
        <end position="81"/>
    </location>
</feature>
<feature type="transmembrane region" description="Helical" evidence="11">
    <location>
        <begin position="311"/>
        <end position="334"/>
    </location>
</feature>
<evidence type="ECO:0000256" key="11">
    <source>
        <dbReference type="SAM" id="Phobius"/>
    </source>
</evidence>
<keyword evidence="3" id="KW-0813">Transport</keyword>
<keyword evidence="4 11" id="KW-0812">Transmembrane</keyword>
<evidence type="ECO:0000256" key="2">
    <source>
        <dbReference type="ARBA" id="ARBA00004936"/>
    </source>
</evidence>
<feature type="transmembrane region" description="Helical" evidence="11">
    <location>
        <begin position="173"/>
        <end position="192"/>
    </location>
</feature>
<feature type="transmembrane region" description="Helical" evidence="11">
    <location>
        <begin position="88"/>
        <end position="107"/>
    </location>
</feature>
<comment type="caution">
    <text evidence="13">The sequence shown here is derived from an EMBL/GenBank/DDBJ whole genome shotgun (WGS) entry which is preliminary data.</text>
</comment>
<gene>
    <name evidence="13" type="ORF">BTJ66_06055</name>
</gene>
<accession>A0A2C6WP39</accession>
<sequence>MERFLYMQSSSLNNYNYNSNKNFIIMLIILFLMEFARGMYILSYLTLLPTATSIAVGITSIAISIHFIADATTNFVIGFLLKRLGTKLVLTLGFLLAFASLFLVIWFPTLPIVLITSATLLGIAVSPIWVIMLASVDEDNRGKQMGYVYFSWLLGLLVGMVGMNVIFKFHPTQFAFLMSLLVLIAWILYYFVKIRLTNYNTRPVKQQLGQIVNVTKRHMLLFPGILLQGASITALVPILPTYATKVVGVSTLEYTMAIVFGGIGCAFSMLFLSKIIDRHGTLFMYWVIFVGFVLYTLMIFALSLITNITIVWVLAVFIGLMYGILLPAWNTFMASHIHTDEQEETWGVFNSVQGFGSMIGPLVGGLITEFTNSVNNTFYFSALVFLFLAIFYGVYFVKVKESTKTSN</sequence>
<reference evidence="14" key="1">
    <citation type="submission" date="2017-10" db="EMBL/GenBank/DDBJ databases">
        <title>Staphylococcus edaphicus sp. nov., isolated in Antarctica, harbouring mecC gene and genomic islands essential in adaptation to extreme environment.</title>
        <authorList>
            <person name="Pantucek R."/>
            <person name="Sedlacek I."/>
            <person name="Indrakova A."/>
            <person name="Vrbovska V."/>
            <person name="Maslanova I."/>
            <person name="Kovarovic V."/>
            <person name="Svec P."/>
            <person name="Kralova S."/>
            <person name="Kristofova L."/>
            <person name="Keklakova J."/>
            <person name="Petras P."/>
            <person name="Doskar J."/>
        </authorList>
    </citation>
    <scope>NUCLEOTIDE SEQUENCE [LARGE SCALE GENOMIC DNA]</scope>
    <source>
        <strain evidence="14">CCM 5085</strain>
    </source>
</reference>
<dbReference type="PROSITE" id="PS50850">
    <property type="entry name" value="MFS"/>
    <property type="match status" value="1"/>
</dbReference>
<evidence type="ECO:0000256" key="3">
    <source>
        <dbReference type="ARBA" id="ARBA00022448"/>
    </source>
</evidence>
<name>A0A2C6WP39_9STAP</name>
<dbReference type="Proteomes" id="UP000223828">
    <property type="component" value="Unassembled WGS sequence"/>
</dbReference>
<evidence type="ECO:0000256" key="8">
    <source>
        <dbReference type="ARBA" id="ARBA00038245"/>
    </source>
</evidence>
<evidence type="ECO:0000256" key="1">
    <source>
        <dbReference type="ARBA" id="ARBA00004651"/>
    </source>
</evidence>
<dbReference type="InterPro" id="IPR036259">
    <property type="entry name" value="MFS_trans_sf"/>
</dbReference>
<comment type="pathway">
    <text evidence="2">Cell wall biogenesis; lipoteichoic acid biosynthesis.</text>
</comment>
<evidence type="ECO:0000256" key="10">
    <source>
        <dbReference type="ARBA" id="ARBA00041534"/>
    </source>
</evidence>
<evidence type="ECO:0000313" key="13">
    <source>
        <dbReference type="EMBL" id="PHK49835.1"/>
    </source>
</evidence>
<evidence type="ECO:0000313" key="14">
    <source>
        <dbReference type="Proteomes" id="UP000223828"/>
    </source>
</evidence>
<protein>
    <recommendedName>
        <fullName evidence="9">Proton-coupled antiporter flippase LtaA</fullName>
    </recommendedName>
    <alternativeName>
        <fullName evidence="10">Lipoteichoic acid protein A</fullName>
    </alternativeName>
</protein>
<feature type="domain" description="Major facilitator superfamily (MFS) profile" evidence="12">
    <location>
        <begin position="22"/>
        <end position="400"/>
    </location>
</feature>
<evidence type="ECO:0000256" key="7">
    <source>
        <dbReference type="ARBA" id="ARBA00023136"/>
    </source>
</evidence>
<dbReference type="NCBIfam" id="NF047396">
    <property type="entry name" value="MFS_flip_LtaA"/>
    <property type="match status" value="1"/>
</dbReference>
<feature type="transmembrane region" description="Helical" evidence="11">
    <location>
        <begin position="346"/>
        <end position="367"/>
    </location>
</feature>
<feature type="transmembrane region" description="Helical" evidence="11">
    <location>
        <begin position="146"/>
        <end position="167"/>
    </location>
</feature>
<organism evidence="13 14">
    <name type="scientific">Staphylococcus edaphicus</name>
    <dbReference type="NCBI Taxonomy" id="1955013"/>
    <lineage>
        <taxon>Bacteria</taxon>
        <taxon>Bacillati</taxon>
        <taxon>Bacillota</taxon>
        <taxon>Bacilli</taxon>
        <taxon>Bacillales</taxon>
        <taxon>Staphylococcaceae</taxon>
        <taxon>Staphylococcus</taxon>
    </lineage>
</organism>
<feature type="transmembrane region" description="Helical" evidence="11">
    <location>
        <begin position="284"/>
        <end position="305"/>
    </location>
</feature>
<comment type="subcellular location">
    <subcellularLocation>
        <location evidence="1">Cell membrane</location>
        <topology evidence="1">Multi-pass membrane protein</topology>
    </subcellularLocation>
</comment>
<evidence type="ECO:0000259" key="12">
    <source>
        <dbReference type="PROSITE" id="PS50850"/>
    </source>
</evidence>
<keyword evidence="6" id="KW-0445">Lipid transport</keyword>
<feature type="transmembrane region" description="Helical" evidence="11">
    <location>
        <begin position="254"/>
        <end position="272"/>
    </location>
</feature>
<dbReference type="EMBL" id="MRZN01000007">
    <property type="protein sequence ID" value="PHK49835.1"/>
    <property type="molecule type" value="Genomic_DNA"/>
</dbReference>
<feature type="transmembrane region" description="Helical" evidence="11">
    <location>
        <begin position="21"/>
        <end position="42"/>
    </location>
</feature>
<feature type="transmembrane region" description="Helical" evidence="11">
    <location>
        <begin position="379"/>
        <end position="397"/>
    </location>
</feature>
<dbReference type="InterPro" id="IPR050495">
    <property type="entry name" value="ATG22/LtaA_families"/>
</dbReference>
<feature type="transmembrane region" description="Helical" evidence="11">
    <location>
        <begin position="113"/>
        <end position="134"/>
    </location>
</feature>
<dbReference type="InterPro" id="IPR011701">
    <property type="entry name" value="MFS"/>
</dbReference>
<keyword evidence="5 11" id="KW-1133">Transmembrane helix</keyword>